<evidence type="ECO:0000256" key="2">
    <source>
        <dbReference type="ARBA" id="ARBA00009773"/>
    </source>
</evidence>
<feature type="transmembrane region" description="Helical" evidence="9">
    <location>
        <begin position="221"/>
        <end position="243"/>
    </location>
</feature>
<accession>A0ABV8I182</accession>
<feature type="transmembrane region" description="Helical" evidence="9">
    <location>
        <begin position="44"/>
        <end position="61"/>
    </location>
</feature>
<sequence>MPAPLSPVKTRAALRTSARISLELLLVLLMVATALWLLGRMWSVTWPVIVALLLTTLTWPPTRFLRRRGWPPALAASVVTVLFLIVAAGIVVLIAVPVASQSGELTAGVVDGIQQMRKWAAGPPLNIGDAQLSQAFDTAAARLQDSVGSIVNATVTGVGTVLNGVVTTVLALFLMFFFLKDGPRFLPWLTRQLPGRLAVDLPAVAERGWDTLGAFVRSQAFVGLLDAVFIGLGLWIVGVPLVLPLAVLTFVAAFVPIIGALFAGFVAVLIALVSNGLTDALIVLAIIIVVQQLEGNVFQPMVQSRGLGLHAAVVLLAVTLGGSLAGIVGSLLAVPAAALLAVSWNYLREQLGRSDGEPGREPEAGGPDGGGPGRDPVKGGARGGGPGRDAAKGGARSGEPGREPEAGEPDSGPAPA</sequence>
<dbReference type="RefSeq" id="WP_377284744.1">
    <property type="nucleotide sequence ID" value="NZ_JBHSBM010000004.1"/>
</dbReference>
<evidence type="ECO:0000313" key="10">
    <source>
        <dbReference type="EMBL" id="MFC4056785.1"/>
    </source>
</evidence>
<evidence type="ECO:0000256" key="5">
    <source>
        <dbReference type="ARBA" id="ARBA00022692"/>
    </source>
</evidence>
<feature type="transmembrane region" description="Helical" evidence="9">
    <location>
        <begin position="311"/>
        <end position="344"/>
    </location>
</feature>
<dbReference type="Pfam" id="PF01594">
    <property type="entry name" value="AI-2E_transport"/>
    <property type="match status" value="1"/>
</dbReference>
<reference evidence="11" key="1">
    <citation type="journal article" date="2019" name="Int. J. Syst. Evol. Microbiol.">
        <title>The Global Catalogue of Microorganisms (GCM) 10K type strain sequencing project: providing services to taxonomists for standard genome sequencing and annotation.</title>
        <authorList>
            <consortium name="The Broad Institute Genomics Platform"/>
            <consortium name="The Broad Institute Genome Sequencing Center for Infectious Disease"/>
            <person name="Wu L."/>
            <person name="Ma J."/>
        </authorList>
    </citation>
    <scope>NUCLEOTIDE SEQUENCE [LARGE SCALE GENOMIC DNA]</scope>
    <source>
        <strain evidence="11">TBRC 4489</strain>
    </source>
</reference>
<evidence type="ECO:0000256" key="9">
    <source>
        <dbReference type="SAM" id="Phobius"/>
    </source>
</evidence>
<dbReference type="PANTHER" id="PTHR21716:SF53">
    <property type="entry name" value="PERMEASE PERM-RELATED"/>
    <property type="match status" value="1"/>
</dbReference>
<evidence type="ECO:0000256" key="7">
    <source>
        <dbReference type="ARBA" id="ARBA00023136"/>
    </source>
</evidence>
<evidence type="ECO:0000313" key="11">
    <source>
        <dbReference type="Proteomes" id="UP001595850"/>
    </source>
</evidence>
<gene>
    <name evidence="10" type="ORF">ACFOWE_00615</name>
</gene>
<feature type="transmembrane region" description="Helical" evidence="9">
    <location>
        <begin position="280"/>
        <end position="299"/>
    </location>
</feature>
<dbReference type="InterPro" id="IPR002549">
    <property type="entry name" value="AI-2E-like"/>
</dbReference>
<evidence type="ECO:0000256" key="3">
    <source>
        <dbReference type="ARBA" id="ARBA00022448"/>
    </source>
</evidence>
<evidence type="ECO:0000256" key="6">
    <source>
        <dbReference type="ARBA" id="ARBA00022989"/>
    </source>
</evidence>
<feature type="transmembrane region" description="Helical" evidence="9">
    <location>
        <begin position="161"/>
        <end position="179"/>
    </location>
</feature>
<keyword evidence="3" id="KW-0813">Transport</keyword>
<protein>
    <submittedName>
        <fullName evidence="10">AI-2E family transporter</fullName>
    </submittedName>
</protein>
<comment type="similarity">
    <text evidence="2">Belongs to the autoinducer-2 exporter (AI-2E) (TC 2.A.86) family.</text>
</comment>
<organism evidence="10 11">
    <name type="scientific">Planomonospora corallina</name>
    <dbReference type="NCBI Taxonomy" id="1806052"/>
    <lineage>
        <taxon>Bacteria</taxon>
        <taxon>Bacillati</taxon>
        <taxon>Actinomycetota</taxon>
        <taxon>Actinomycetes</taxon>
        <taxon>Streptosporangiales</taxon>
        <taxon>Streptosporangiaceae</taxon>
        <taxon>Planomonospora</taxon>
    </lineage>
</organism>
<name>A0ABV8I182_9ACTN</name>
<evidence type="ECO:0000256" key="1">
    <source>
        <dbReference type="ARBA" id="ARBA00004651"/>
    </source>
</evidence>
<feature type="region of interest" description="Disordered" evidence="8">
    <location>
        <begin position="352"/>
        <end position="416"/>
    </location>
</feature>
<keyword evidence="11" id="KW-1185">Reference proteome</keyword>
<keyword evidence="5 9" id="KW-0812">Transmembrane</keyword>
<dbReference type="PANTHER" id="PTHR21716">
    <property type="entry name" value="TRANSMEMBRANE PROTEIN"/>
    <property type="match status" value="1"/>
</dbReference>
<feature type="transmembrane region" description="Helical" evidence="9">
    <location>
        <begin position="73"/>
        <end position="96"/>
    </location>
</feature>
<proteinExistence type="inferred from homology"/>
<feature type="transmembrane region" description="Helical" evidence="9">
    <location>
        <begin position="249"/>
        <end position="273"/>
    </location>
</feature>
<feature type="compositionally biased region" description="Basic and acidic residues" evidence="8">
    <location>
        <begin position="352"/>
        <end position="363"/>
    </location>
</feature>
<comment type="subcellular location">
    <subcellularLocation>
        <location evidence="1">Cell membrane</location>
        <topology evidence="1">Multi-pass membrane protein</topology>
    </subcellularLocation>
</comment>
<dbReference type="EMBL" id="JBHSBM010000004">
    <property type="protein sequence ID" value="MFC4056785.1"/>
    <property type="molecule type" value="Genomic_DNA"/>
</dbReference>
<evidence type="ECO:0000256" key="4">
    <source>
        <dbReference type="ARBA" id="ARBA00022475"/>
    </source>
</evidence>
<comment type="caution">
    <text evidence="10">The sequence shown here is derived from an EMBL/GenBank/DDBJ whole genome shotgun (WGS) entry which is preliminary data.</text>
</comment>
<keyword evidence="7 9" id="KW-0472">Membrane</keyword>
<feature type="transmembrane region" description="Helical" evidence="9">
    <location>
        <begin position="20"/>
        <end position="38"/>
    </location>
</feature>
<keyword evidence="6 9" id="KW-1133">Transmembrane helix</keyword>
<keyword evidence="4" id="KW-1003">Cell membrane</keyword>
<dbReference type="Proteomes" id="UP001595850">
    <property type="component" value="Unassembled WGS sequence"/>
</dbReference>
<evidence type="ECO:0000256" key="8">
    <source>
        <dbReference type="SAM" id="MobiDB-lite"/>
    </source>
</evidence>